<reference evidence="1" key="1">
    <citation type="submission" date="2022-05" db="EMBL/GenBank/DDBJ databases">
        <title>Alysiella filiformis genome sequencing.</title>
        <authorList>
            <person name="Viehboeck T."/>
        </authorList>
    </citation>
    <scope>NUCLEOTIDE SEQUENCE</scope>
    <source>
        <strain evidence="1">DSM 2580</strain>
    </source>
</reference>
<dbReference type="EMBL" id="CP097501">
    <property type="protein sequence ID" value="URD67477.1"/>
    <property type="molecule type" value="Genomic_DNA"/>
</dbReference>
<evidence type="ECO:0000313" key="1">
    <source>
        <dbReference type="EMBL" id="URD67477.1"/>
    </source>
</evidence>
<protein>
    <submittedName>
        <fullName evidence="1">Uncharacterized protein</fullName>
    </submittedName>
</protein>
<dbReference type="RefSeq" id="WP_027021375.1">
    <property type="nucleotide sequence ID" value="NZ_CP097501.1"/>
</dbReference>
<organism evidence="1 2">
    <name type="scientific">Conchiformibius steedae DSM 2580</name>
    <dbReference type="NCBI Taxonomy" id="1121352"/>
    <lineage>
        <taxon>Bacteria</taxon>
        <taxon>Pseudomonadati</taxon>
        <taxon>Pseudomonadota</taxon>
        <taxon>Betaproteobacteria</taxon>
        <taxon>Neisseriales</taxon>
        <taxon>Neisseriaceae</taxon>
        <taxon>Conchiformibius</taxon>
    </lineage>
</organism>
<name>A0AAE9KYD7_9NEIS</name>
<dbReference type="Proteomes" id="UP001056819">
    <property type="component" value="Chromosome"/>
</dbReference>
<proteinExistence type="predicted"/>
<gene>
    <name evidence="1" type="ORF">LNQ82_09900</name>
</gene>
<dbReference type="AlphaFoldDB" id="A0AAE9KYD7"/>
<accession>A0AAE9KYD7</accession>
<sequence>MNEANQLSALQMLLNFKPLNKFDFNDDALKINLDLSGLSVCLSNDAAHVKPIDIIDKTVGYLDVYATTPIMRFSTQTKQLQYFLYTENIENVYFLQADFLLNKKIIGNLYFDAYLEEGSSIANWELAYILKNKIVFISNKIHPVGLEMDKVGISPSLSFLLYQDAMIGLEIDFKTYFSNKWDAYEEIFLSDYLTAVCKANWLAKEDNENIETLKRILIAYKGNVFISDVNTILMEIKSDDS</sequence>
<evidence type="ECO:0000313" key="2">
    <source>
        <dbReference type="Proteomes" id="UP001056819"/>
    </source>
</evidence>